<feature type="transmembrane region" description="Helical" evidence="2">
    <location>
        <begin position="79"/>
        <end position="100"/>
    </location>
</feature>
<reference evidence="3 4" key="1">
    <citation type="submission" date="2020-08" db="EMBL/GenBank/DDBJ databases">
        <title>Sequencing the genomes of 1000 actinobacteria strains.</title>
        <authorList>
            <person name="Klenk H.-P."/>
        </authorList>
    </citation>
    <scope>NUCLEOTIDE SEQUENCE [LARGE SCALE GENOMIC DNA]</scope>
    <source>
        <strain evidence="3 4">DSM 45809</strain>
    </source>
</reference>
<dbReference type="AlphaFoldDB" id="A0A7W7MCM8"/>
<dbReference type="Proteomes" id="UP000546162">
    <property type="component" value="Unassembled WGS sequence"/>
</dbReference>
<feature type="transmembrane region" description="Helical" evidence="2">
    <location>
        <begin position="45"/>
        <end position="67"/>
    </location>
</feature>
<feature type="compositionally biased region" description="Low complexity" evidence="1">
    <location>
        <begin position="300"/>
        <end position="320"/>
    </location>
</feature>
<dbReference type="EMBL" id="JACHNB010000001">
    <property type="protein sequence ID" value="MBB4745309.1"/>
    <property type="molecule type" value="Genomic_DNA"/>
</dbReference>
<keyword evidence="4" id="KW-1185">Reference proteome</keyword>
<accession>A0A7W7MCM8</accession>
<keyword evidence="2" id="KW-1133">Transmembrane helix</keyword>
<name>A0A7W7MCM8_9ACTN</name>
<feature type="compositionally biased region" description="Pro residues" evidence="1">
    <location>
        <begin position="321"/>
        <end position="346"/>
    </location>
</feature>
<feature type="compositionally biased region" description="Pro residues" evidence="1">
    <location>
        <begin position="269"/>
        <end position="284"/>
    </location>
</feature>
<keyword evidence="2" id="KW-0812">Transmembrane</keyword>
<evidence type="ECO:0000313" key="4">
    <source>
        <dbReference type="Proteomes" id="UP000546162"/>
    </source>
</evidence>
<dbReference type="RefSeq" id="WP_185045579.1">
    <property type="nucleotide sequence ID" value="NZ_BAABFG010000005.1"/>
</dbReference>
<feature type="region of interest" description="Disordered" evidence="1">
    <location>
        <begin position="265"/>
        <end position="416"/>
    </location>
</feature>
<evidence type="ECO:0000256" key="1">
    <source>
        <dbReference type="SAM" id="MobiDB-lite"/>
    </source>
</evidence>
<proteinExistence type="predicted"/>
<comment type="caution">
    <text evidence="3">The sequence shown here is derived from an EMBL/GenBank/DDBJ whole genome shotgun (WGS) entry which is preliminary data.</text>
</comment>
<keyword evidence="2" id="KW-0472">Membrane</keyword>
<evidence type="ECO:0000256" key="2">
    <source>
        <dbReference type="SAM" id="Phobius"/>
    </source>
</evidence>
<gene>
    <name evidence="3" type="ORF">BJY16_008768</name>
</gene>
<protein>
    <submittedName>
        <fullName evidence="3">Uncharacterized protein</fullName>
    </submittedName>
</protein>
<evidence type="ECO:0000313" key="3">
    <source>
        <dbReference type="EMBL" id="MBB4745309.1"/>
    </source>
</evidence>
<sequence length="416" mass="42598">MSMPALGPGNGDVAYRMQGLRHTPAELELDEPVPARTLIRLWLRAAVPAFLVGAAFAFLALLVFLAAEPSPFRSETPGAGLFTVGSLLSIIIFGVVLLAARVDEPIAAWQTLLEDRWQSADSAYAAIYGTLRRRAIPVEATAVRVRSDLLSPEVVNNRLRITDRGYQLHVSVFPYGSSLYLGWTMGRSRRGATLIGHFLKDLAGGMAGRATPITPMLRTERVRALREAVHAAVREGAEVASQGLVVPLAPTFGAEVPIQDLRAQAAPPAYGPPPGYGTPPPTPMPSGYAPDSFAPPPTTPSAAIPTSTAPFAPTAPAATAPAPPAPTATAPAPPAPTATAPAPPAPTADAPSADAPTGDAPAAEAPTAPFSGARAPAAPADPSSGEPAWAAPPAASSSGPEGTPDTPAPAKPDKSE</sequence>
<organism evidence="3 4">
    <name type="scientific">Actinoplanes octamycinicus</name>
    <dbReference type="NCBI Taxonomy" id="135948"/>
    <lineage>
        <taxon>Bacteria</taxon>
        <taxon>Bacillati</taxon>
        <taxon>Actinomycetota</taxon>
        <taxon>Actinomycetes</taxon>
        <taxon>Micromonosporales</taxon>
        <taxon>Micromonosporaceae</taxon>
        <taxon>Actinoplanes</taxon>
    </lineage>
</organism>
<feature type="compositionally biased region" description="Low complexity" evidence="1">
    <location>
        <begin position="347"/>
        <end position="402"/>
    </location>
</feature>